<gene>
    <name evidence="2" type="ORF">PHYBLDRAFT_182267</name>
</gene>
<dbReference type="OrthoDB" id="185373at2759"/>
<accession>A0A167LZW0</accession>
<evidence type="ECO:0000313" key="2">
    <source>
        <dbReference type="EMBL" id="OAD71437.1"/>
    </source>
</evidence>
<dbReference type="PROSITE" id="PS51375">
    <property type="entry name" value="PPR"/>
    <property type="match status" value="1"/>
</dbReference>
<protein>
    <recommendedName>
        <fullName evidence="4">Pentacotripeptide-repeat region of PRORP domain-containing protein</fullName>
    </recommendedName>
</protein>
<dbReference type="PANTHER" id="PTHR47938">
    <property type="entry name" value="RESPIRATORY COMPLEX I CHAPERONE (CIA84), PUTATIVE (AFU_ORTHOLOGUE AFUA_2G06020)-RELATED"/>
    <property type="match status" value="1"/>
</dbReference>
<evidence type="ECO:0000313" key="3">
    <source>
        <dbReference type="Proteomes" id="UP000077315"/>
    </source>
</evidence>
<proteinExistence type="predicted"/>
<dbReference type="NCBIfam" id="TIGR00756">
    <property type="entry name" value="PPR"/>
    <property type="match status" value="1"/>
</dbReference>
<reference evidence="3" key="1">
    <citation type="submission" date="2015-06" db="EMBL/GenBank/DDBJ databases">
        <title>Expansion of signal transduction pathways in fungi by whole-genome duplication.</title>
        <authorList>
            <consortium name="DOE Joint Genome Institute"/>
            <person name="Corrochano L.M."/>
            <person name="Kuo A."/>
            <person name="Marcet-Houben M."/>
            <person name="Polaino S."/>
            <person name="Salamov A."/>
            <person name="Villalobos J.M."/>
            <person name="Alvarez M.I."/>
            <person name="Avalos J."/>
            <person name="Benito E.P."/>
            <person name="Benoit I."/>
            <person name="Burger G."/>
            <person name="Camino L.P."/>
            <person name="Canovas D."/>
            <person name="Cerda-Olmedo E."/>
            <person name="Cheng J.-F."/>
            <person name="Dominguez A."/>
            <person name="Elias M."/>
            <person name="Eslava A.P."/>
            <person name="Glaser F."/>
            <person name="Grimwood J."/>
            <person name="Gutierrez G."/>
            <person name="Heitman J."/>
            <person name="Henrissat B."/>
            <person name="Iturriaga E.A."/>
            <person name="Lang B.F."/>
            <person name="Lavin J.L."/>
            <person name="Lee S."/>
            <person name="Li W."/>
            <person name="Lindquist E."/>
            <person name="Lopez-Garcia S."/>
            <person name="Luque E.M."/>
            <person name="Marcos A.T."/>
            <person name="Martin J."/>
            <person name="McCluskey K."/>
            <person name="Medina H.R."/>
            <person name="Miralles-Duran A."/>
            <person name="Miyazaki A."/>
            <person name="Munoz-Torres E."/>
            <person name="Oguiza J.A."/>
            <person name="Ohm R."/>
            <person name="Olmedo M."/>
            <person name="Orejas M."/>
            <person name="Ortiz-Castellanos L."/>
            <person name="Pisabarro A.G."/>
            <person name="Rodriguez-Romero J."/>
            <person name="Ruiz-Herrera J."/>
            <person name="Ruiz-Vazquez R."/>
            <person name="Sanz C."/>
            <person name="Schackwitz W."/>
            <person name="Schmutz J."/>
            <person name="Shahriari M."/>
            <person name="Shelest E."/>
            <person name="Silva-Franco F."/>
            <person name="Soanes D."/>
            <person name="Syed K."/>
            <person name="Tagua V.G."/>
            <person name="Talbot N.J."/>
            <person name="Thon M."/>
            <person name="De vries R.P."/>
            <person name="Wiebenga A."/>
            <person name="Yadav J.S."/>
            <person name="Braun E.L."/>
            <person name="Baker S."/>
            <person name="Garre V."/>
            <person name="Horwitz B."/>
            <person name="Torres-Martinez S."/>
            <person name="Idnurm A."/>
            <person name="Herrera-Estrella A."/>
            <person name="Gabaldon T."/>
            <person name="Grigoriev I.V."/>
        </authorList>
    </citation>
    <scope>NUCLEOTIDE SEQUENCE [LARGE SCALE GENOMIC DNA]</scope>
    <source>
        <strain evidence="3">NRRL 1555(-)</strain>
    </source>
</reference>
<feature type="repeat" description="PPR" evidence="1">
    <location>
        <begin position="817"/>
        <end position="851"/>
    </location>
</feature>
<dbReference type="InterPro" id="IPR011990">
    <property type="entry name" value="TPR-like_helical_dom_sf"/>
</dbReference>
<organism evidence="2 3">
    <name type="scientific">Phycomyces blakesleeanus (strain ATCC 8743b / DSM 1359 / FGSC 10004 / NBRC 33097 / NRRL 1555)</name>
    <dbReference type="NCBI Taxonomy" id="763407"/>
    <lineage>
        <taxon>Eukaryota</taxon>
        <taxon>Fungi</taxon>
        <taxon>Fungi incertae sedis</taxon>
        <taxon>Mucoromycota</taxon>
        <taxon>Mucoromycotina</taxon>
        <taxon>Mucoromycetes</taxon>
        <taxon>Mucorales</taxon>
        <taxon>Phycomycetaceae</taxon>
        <taxon>Phycomyces</taxon>
    </lineage>
</organism>
<dbReference type="VEuPathDB" id="FungiDB:PHYBLDRAFT_182267"/>
<dbReference type="Gene3D" id="1.25.40.10">
    <property type="entry name" value="Tetratricopeptide repeat domain"/>
    <property type="match status" value="3"/>
</dbReference>
<dbReference type="InterPro" id="IPR002885">
    <property type="entry name" value="PPR_rpt"/>
</dbReference>
<name>A0A167LZW0_PHYB8</name>
<dbReference type="Proteomes" id="UP000077315">
    <property type="component" value="Unassembled WGS sequence"/>
</dbReference>
<dbReference type="STRING" id="763407.A0A167LZW0"/>
<keyword evidence="3" id="KW-1185">Reference proteome</keyword>
<dbReference type="Pfam" id="PF13041">
    <property type="entry name" value="PPR_2"/>
    <property type="match status" value="1"/>
</dbReference>
<dbReference type="AlphaFoldDB" id="A0A167LZW0"/>
<dbReference type="InParanoid" id="A0A167LZW0"/>
<evidence type="ECO:0008006" key="4">
    <source>
        <dbReference type="Google" id="ProtNLM"/>
    </source>
</evidence>
<sequence>MSIQLSESCRRSLQHTKGLRHSLEALPLQKACIPTRRTTIEKKLQVQNISLFNRPTIQSQQLLNSSWKPLTQTRHYLKVSPQLNYEDLELKKDVGAGIISEQPIHSQPISAEDAIQQFNSRIEQCINQVEANTPLHSIEISNIWNSYNALLQYMPKMLLLKTVPLNSKSFEQLVLILESRSRETRHSKCWVRIAQAYEDSKTLNIIPSVRMSYAAMTAYGRSGRLKDATDIFERLNPIVPKAETQRGEMHERYMEACLNTGEFGKAFQVLVEIRQNQVHFSVASRCVARSVDVYLKKKNVRQAIAATKLFTAAELGSDPVSLRNITKSIWTACVDFMEEYGSMSVSKESLSFENFDVEPFLDEFSKQTPTFGFPRPIVKNTSGSYQHGRELFTASSLQLLMNLLANSRSDFIPSIRVYDTLLDIYAFEKDYASVKDVLWSIQKHHLQPTSQTTGLVLRTFSDNLSTAELQKLYNTFSKEGKLDTPIYSAFIHIYSNINTTGRAERVALEMKKMGCNVTTDLHMAIVQSHVRNGRVDRALSWLKTSEYLQTLRNQTKSLRTTNDSTILDPYAVVMEGLVSQYDIPSCLELHKSLSSGPMKAAVEMNRRIFKVMVTLACVEKNWNTCEAYITKRSIDITPITISRMVNTLLNLKKDNKYTMTGANIVRSLQSMESAASMFVSAEIISTIIRKLGERGQHEDAYHLYRWVRGEVGVGKGIRLVGSKERSSKPDIYLAMMQAATINSDIRRSERASVDMVYRARMLAPGPKNPNGRAAKRPPSLNDYNMLLNAYASRLPTPDIAHTKKTFKKMLNSGLVPDVVTYNTLIKAFVSADNLEAANQIFYTMLDAGIKPDGWTVNTIVHGLVGRKEWNTIDKFVKGLKNHGISIGIDIVTFNLIVQGFLCLDSNTVNHIRVLRTNHLWSKSRQLEKDLKSAYTLKSSVIWEIFEAAIGIKREEIEKEATRETVHRLSTDPIKTFDISDNHIFYKTLYQQIPRHHKSSVENTSEDSLTSSQDQVSDLKKGTISSMFTKSRSLRELKPDAVTYKLFMKAFESAGDYVAASHIHIWMTRRL</sequence>
<evidence type="ECO:0000256" key="1">
    <source>
        <dbReference type="PROSITE-ProRule" id="PRU00708"/>
    </source>
</evidence>
<dbReference type="EMBL" id="KV440986">
    <property type="protein sequence ID" value="OAD71437.1"/>
    <property type="molecule type" value="Genomic_DNA"/>
</dbReference>
<dbReference type="GeneID" id="28999503"/>
<dbReference type="GO" id="GO:0003729">
    <property type="term" value="F:mRNA binding"/>
    <property type="evidence" value="ECO:0007669"/>
    <property type="project" value="TreeGrafter"/>
</dbReference>
<dbReference type="PANTHER" id="PTHR47938:SF35">
    <property type="entry name" value="PENTATRICOPEPTIDE REPEAT-CONTAINING PROTEIN 4, MITOCHONDRIAL-RELATED"/>
    <property type="match status" value="1"/>
</dbReference>
<dbReference type="RefSeq" id="XP_018289477.1">
    <property type="nucleotide sequence ID" value="XM_018438597.1"/>
</dbReference>